<feature type="compositionally biased region" description="Polar residues" evidence="1">
    <location>
        <begin position="84"/>
        <end position="94"/>
    </location>
</feature>
<dbReference type="Proteomes" id="UP000015105">
    <property type="component" value="Chromosome 3D"/>
</dbReference>
<feature type="region of interest" description="Disordered" evidence="1">
    <location>
        <begin position="46"/>
        <end position="96"/>
    </location>
</feature>
<dbReference type="PANTHER" id="PTHR48212">
    <property type="entry name" value="CCHC-TYPE DOMAIN-CONTAINING PROTEIN"/>
    <property type="match status" value="1"/>
</dbReference>
<reference evidence="2" key="3">
    <citation type="journal article" date="2017" name="Nature">
        <title>Genome sequence of the progenitor of the wheat D genome Aegilops tauschii.</title>
        <authorList>
            <person name="Luo M.C."/>
            <person name="Gu Y.Q."/>
            <person name="Puiu D."/>
            <person name="Wang H."/>
            <person name="Twardziok S.O."/>
            <person name="Deal K.R."/>
            <person name="Huo N."/>
            <person name="Zhu T."/>
            <person name="Wang L."/>
            <person name="Wang Y."/>
            <person name="McGuire P.E."/>
            <person name="Liu S."/>
            <person name="Long H."/>
            <person name="Ramasamy R.K."/>
            <person name="Rodriguez J.C."/>
            <person name="Van S.L."/>
            <person name="Yuan L."/>
            <person name="Wang Z."/>
            <person name="Xia Z."/>
            <person name="Xiao L."/>
            <person name="Anderson O.D."/>
            <person name="Ouyang S."/>
            <person name="Liang Y."/>
            <person name="Zimin A.V."/>
            <person name="Pertea G."/>
            <person name="Qi P."/>
            <person name="Bennetzen J.L."/>
            <person name="Dai X."/>
            <person name="Dawson M.W."/>
            <person name="Muller H.G."/>
            <person name="Kugler K."/>
            <person name="Rivarola-Duarte L."/>
            <person name="Spannagl M."/>
            <person name="Mayer K.F.X."/>
            <person name="Lu F.H."/>
            <person name="Bevan M.W."/>
            <person name="Leroy P."/>
            <person name="Li P."/>
            <person name="You F.M."/>
            <person name="Sun Q."/>
            <person name="Liu Z."/>
            <person name="Lyons E."/>
            <person name="Wicker T."/>
            <person name="Salzberg S.L."/>
            <person name="Devos K.M."/>
            <person name="Dvorak J."/>
        </authorList>
    </citation>
    <scope>NUCLEOTIDE SEQUENCE [LARGE SCALE GENOMIC DNA]</scope>
    <source>
        <strain evidence="2">cv. AL8/78</strain>
    </source>
</reference>
<reference evidence="3" key="2">
    <citation type="journal article" date="2017" name="Nat. Plants">
        <title>The Aegilops tauschii genome reveals multiple impacts of transposons.</title>
        <authorList>
            <person name="Zhao G."/>
            <person name="Zou C."/>
            <person name="Li K."/>
            <person name="Wang K."/>
            <person name="Li T."/>
            <person name="Gao L."/>
            <person name="Zhang X."/>
            <person name="Wang H."/>
            <person name="Yang Z."/>
            <person name="Liu X."/>
            <person name="Jiang W."/>
            <person name="Mao L."/>
            <person name="Kong X."/>
            <person name="Jiao Y."/>
            <person name="Jia J."/>
        </authorList>
    </citation>
    <scope>NUCLEOTIDE SEQUENCE [LARGE SCALE GENOMIC DNA]</scope>
    <source>
        <strain evidence="3">cv. AL8/78</strain>
    </source>
</reference>
<evidence type="ECO:0000256" key="1">
    <source>
        <dbReference type="SAM" id="MobiDB-lite"/>
    </source>
</evidence>
<organism evidence="2 3">
    <name type="scientific">Aegilops tauschii subsp. strangulata</name>
    <name type="common">Goatgrass</name>
    <dbReference type="NCBI Taxonomy" id="200361"/>
    <lineage>
        <taxon>Eukaryota</taxon>
        <taxon>Viridiplantae</taxon>
        <taxon>Streptophyta</taxon>
        <taxon>Embryophyta</taxon>
        <taxon>Tracheophyta</taxon>
        <taxon>Spermatophyta</taxon>
        <taxon>Magnoliopsida</taxon>
        <taxon>Liliopsida</taxon>
        <taxon>Poales</taxon>
        <taxon>Poaceae</taxon>
        <taxon>BOP clade</taxon>
        <taxon>Pooideae</taxon>
        <taxon>Triticodae</taxon>
        <taxon>Triticeae</taxon>
        <taxon>Triticinae</taxon>
        <taxon>Aegilops</taxon>
    </lineage>
</organism>
<evidence type="ECO:0000313" key="3">
    <source>
        <dbReference type="Proteomes" id="UP000015105"/>
    </source>
</evidence>
<reference evidence="2" key="5">
    <citation type="journal article" date="2021" name="G3 (Bethesda)">
        <title>Aegilops tauschii genome assembly Aet v5.0 features greater sequence contiguity and improved annotation.</title>
        <authorList>
            <person name="Wang L."/>
            <person name="Zhu T."/>
            <person name="Rodriguez J.C."/>
            <person name="Deal K.R."/>
            <person name="Dubcovsky J."/>
            <person name="McGuire P.E."/>
            <person name="Lux T."/>
            <person name="Spannagl M."/>
            <person name="Mayer K.F.X."/>
            <person name="Baldrich P."/>
            <person name="Meyers B.C."/>
            <person name="Huo N."/>
            <person name="Gu Y.Q."/>
            <person name="Zhou H."/>
            <person name="Devos K.M."/>
            <person name="Bennetzen J.L."/>
            <person name="Unver T."/>
            <person name="Budak H."/>
            <person name="Gulick P.J."/>
            <person name="Galiba G."/>
            <person name="Kalapos B."/>
            <person name="Nelson D.R."/>
            <person name="Li P."/>
            <person name="You F.M."/>
            <person name="Luo M.C."/>
            <person name="Dvorak J."/>
        </authorList>
    </citation>
    <scope>NUCLEOTIDE SEQUENCE [LARGE SCALE GENOMIC DNA]</scope>
    <source>
        <strain evidence="2">cv. AL8/78</strain>
    </source>
</reference>
<name>A0A453ETG8_AEGTS</name>
<dbReference type="EnsemblPlants" id="AET3Gv20454800.4">
    <property type="protein sequence ID" value="AET3Gv20454800.4"/>
    <property type="gene ID" value="AET3Gv20454800"/>
</dbReference>
<protein>
    <submittedName>
        <fullName evidence="2">Uncharacterized protein</fullName>
    </submittedName>
</protein>
<feature type="compositionally biased region" description="Acidic residues" evidence="1">
    <location>
        <begin position="61"/>
        <end position="81"/>
    </location>
</feature>
<keyword evidence="3" id="KW-1185">Reference proteome</keyword>
<proteinExistence type="predicted"/>
<dbReference type="PANTHER" id="PTHR48212:SF1">
    <property type="entry name" value="CCHC-TYPE DOMAIN-CONTAINING PROTEIN"/>
    <property type="match status" value="1"/>
</dbReference>
<reference evidence="3" key="1">
    <citation type="journal article" date="2014" name="Science">
        <title>Ancient hybridizations among the ancestral genomes of bread wheat.</title>
        <authorList>
            <consortium name="International Wheat Genome Sequencing Consortium,"/>
            <person name="Marcussen T."/>
            <person name="Sandve S.R."/>
            <person name="Heier L."/>
            <person name="Spannagl M."/>
            <person name="Pfeifer M."/>
            <person name="Jakobsen K.S."/>
            <person name="Wulff B.B."/>
            <person name="Steuernagel B."/>
            <person name="Mayer K.F."/>
            <person name="Olsen O.A."/>
        </authorList>
    </citation>
    <scope>NUCLEOTIDE SEQUENCE [LARGE SCALE GENOMIC DNA]</scope>
    <source>
        <strain evidence="3">cv. AL8/78</strain>
    </source>
</reference>
<reference evidence="2" key="4">
    <citation type="submission" date="2019-03" db="UniProtKB">
        <authorList>
            <consortium name="EnsemblPlants"/>
        </authorList>
    </citation>
    <scope>IDENTIFICATION</scope>
</reference>
<dbReference type="AlphaFoldDB" id="A0A453ETG8"/>
<accession>A0A453ETG8</accession>
<sequence>MKKIKSGKEIVEEVRKIEKNINAGSTISSQLELSIFGISIEVCKFPTPSHPAEQDRKSLEEEIPQIEEDELKDKEQEDPELESPRNQVEDSSPITLEEVEEAVVVEDEEPEIHLLIVI</sequence>
<evidence type="ECO:0000313" key="2">
    <source>
        <dbReference type="EnsemblPlants" id="AET3Gv20454800.4"/>
    </source>
</evidence>
<dbReference type="Gramene" id="AET3Gv20454800.4">
    <property type="protein sequence ID" value="AET3Gv20454800.4"/>
    <property type="gene ID" value="AET3Gv20454800"/>
</dbReference>